<sequence>MGRKDRKGANAPFKITRVLVIEQHGTDLVRLETDLPLAVFPYDGSPQMLSMEVSKGMGVQYVRDNFDIEPEVIRI</sequence>
<dbReference type="EMBL" id="KF147891">
    <property type="protein sequence ID" value="AGS81895.1"/>
    <property type="molecule type" value="Genomic_DNA"/>
</dbReference>
<dbReference type="GeneID" id="16574697"/>
<organism evidence="1 2">
    <name type="scientific">Pseudomonas phage PaBG</name>
    <dbReference type="NCBI Taxonomy" id="1335230"/>
    <lineage>
        <taxon>Viruses</taxon>
        <taxon>Duplodnaviria</taxon>
        <taxon>Heunggongvirae</taxon>
        <taxon>Uroviricota</taxon>
        <taxon>Caudoviricetes</taxon>
        <taxon>Baikalvirus</taxon>
        <taxon>Baikalvirus PaBG</taxon>
    </lineage>
</organism>
<protein>
    <submittedName>
        <fullName evidence="1">Uncharacterized protein</fullName>
    </submittedName>
</protein>
<evidence type="ECO:0000313" key="2">
    <source>
        <dbReference type="Proteomes" id="UP000015545"/>
    </source>
</evidence>
<reference evidence="1 2" key="1">
    <citation type="journal article" date="2014" name="Genome Announc.">
        <title>Complete Genome Sequence of the Novel Giant Pseudomonas Phage PaBG.</title>
        <authorList>
            <person name="Sykilinda N.N."/>
            <person name="Bondar A.A."/>
            <person name="Gorshkova A.S."/>
            <person name="Kurochkina L.P."/>
            <person name="Kulikov E.E."/>
            <person name="Shneider M.M."/>
            <person name="Kadykov V.A."/>
            <person name="Solovjeva N.V."/>
            <person name="Kabilov M.R."/>
            <person name="Mesyanzhinov V.V."/>
            <person name="Vlassov V.V."/>
            <person name="Drukker V.V."/>
            <person name="Miroshnikov K.A."/>
        </authorList>
    </citation>
    <scope>NUCLEOTIDE SEQUENCE [LARGE SCALE GENOMIC DNA]</scope>
</reference>
<gene>
    <name evidence="1" type="ORF">PaBG_00011</name>
</gene>
<dbReference type="RefSeq" id="YP_008433342.1">
    <property type="nucleotide sequence ID" value="NC_022096.1"/>
</dbReference>
<evidence type="ECO:0000313" key="1">
    <source>
        <dbReference type="EMBL" id="AGS81895.1"/>
    </source>
</evidence>
<keyword evidence="2" id="KW-1185">Reference proteome</keyword>
<dbReference type="Proteomes" id="UP000015545">
    <property type="component" value="Segment"/>
</dbReference>
<proteinExistence type="predicted"/>
<name>S5VZD9_9CAUD</name>
<dbReference type="KEGG" id="vg:16574697"/>
<accession>S5VZD9</accession>